<sequence length="564" mass="60354">MVPCRKRCVITVSGPVVSALTLPAISLAHGGFVLQQNSVATAELRGRVEHRSFPEGLPGLVRAVSERRPDAVAATDDAGTLTYRDLELRSDRLARMLRRTAPPDRPVAVAVPRGFGLLVALLGVLKAGVSYLPVDPEDSSVRTREMVRSADCVVAVVAGGGRAIAELCGLQTVDVPAAPDAERVDPLPAVAADDPVQVLFTSGSTGTPKAVAVPSVALCNRLVWMRDTYGIGADDRVLQRTPITFDVSGWELFLPLISGARCVFLAPDHHRDQVAVAAAIAAHGITVCHFVPSALREFLRWPDAARCTTLRHVFCSGDALPAGVARNFVATLPAALHNLYGPTEAAIDVTAWTCPPTPGEVDRVYIGRPIDNCVLTILGDDGLPVPPGAEGELHIGGIPLSRGYLGRPELTSRAFVDAPPGSSVDRLYRTGDRVRMVDGELEFLGRIDDQVQISGQRVEPGEIEHHLLASPDVVAAVVVAVDDGADINLVAWIQPATEGNPDALCKRLRAHLSARLPEPYVPGRFVRLRRIPLNRNGKQDRALLKRRALEQLHARPPASACYSS</sequence>
<dbReference type="InterPro" id="IPR000873">
    <property type="entry name" value="AMP-dep_synth/lig_dom"/>
</dbReference>
<dbReference type="GO" id="GO:0005737">
    <property type="term" value="C:cytoplasm"/>
    <property type="evidence" value="ECO:0007669"/>
    <property type="project" value="TreeGrafter"/>
</dbReference>
<evidence type="ECO:0000259" key="1">
    <source>
        <dbReference type="Pfam" id="PF00501"/>
    </source>
</evidence>
<dbReference type="InterPro" id="IPR020845">
    <property type="entry name" value="AMP-binding_CS"/>
</dbReference>
<feature type="domain" description="AMP-dependent synthetase/ligase" evidence="1">
    <location>
        <begin position="64"/>
        <end position="405"/>
    </location>
</feature>
<dbReference type="EMBL" id="CP046173">
    <property type="protein sequence ID" value="QIS22223.1"/>
    <property type="molecule type" value="Genomic_DNA"/>
</dbReference>
<dbReference type="PANTHER" id="PTHR45527:SF1">
    <property type="entry name" value="FATTY ACID SYNTHASE"/>
    <property type="match status" value="1"/>
</dbReference>
<reference evidence="3 4" key="1">
    <citation type="journal article" date="2019" name="ACS Chem. Biol.">
        <title>Identification and Mobilization of a Cryptic Antibiotic Biosynthesis Gene Locus from a Human-Pathogenic Nocardia Isolate.</title>
        <authorList>
            <person name="Herisse M."/>
            <person name="Ishida K."/>
            <person name="Porter J.L."/>
            <person name="Howden B."/>
            <person name="Hertweck C."/>
            <person name="Stinear T.P."/>
            <person name="Pidot S.J."/>
        </authorList>
    </citation>
    <scope>NUCLEOTIDE SEQUENCE [LARGE SCALE GENOMIC DNA]</scope>
    <source>
        <strain evidence="3 4">AUSMDU00012715</strain>
    </source>
</reference>
<dbReference type="Proteomes" id="UP000500953">
    <property type="component" value="Chromosome"/>
</dbReference>
<dbReference type="Gene3D" id="3.30.300.30">
    <property type="match status" value="1"/>
</dbReference>
<protein>
    <submittedName>
        <fullName evidence="3">Amino acid adenylation domain-containing protein</fullName>
    </submittedName>
</protein>
<dbReference type="Pfam" id="PF13193">
    <property type="entry name" value="AMP-binding_C"/>
    <property type="match status" value="1"/>
</dbReference>
<evidence type="ECO:0000313" key="3">
    <source>
        <dbReference type="EMBL" id="QIS22223.1"/>
    </source>
</evidence>
<organism evidence="3 4">
    <name type="scientific">Nocardia terpenica</name>
    <dbReference type="NCBI Taxonomy" id="455432"/>
    <lineage>
        <taxon>Bacteria</taxon>
        <taxon>Bacillati</taxon>
        <taxon>Actinomycetota</taxon>
        <taxon>Actinomycetes</taxon>
        <taxon>Mycobacteriales</taxon>
        <taxon>Nocardiaceae</taxon>
        <taxon>Nocardia</taxon>
    </lineage>
</organism>
<dbReference type="GO" id="GO:0031177">
    <property type="term" value="F:phosphopantetheine binding"/>
    <property type="evidence" value="ECO:0007669"/>
    <property type="project" value="TreeGrafter"/>
</dbReference>
<dbReference type="GO" id="GO:0044550">
    <property type="term" value="P:secondary metabolite biosynthetic process"/>
    <property type="evidence" value="ECO:0007669"/>
    <property type="project" value="TreeGrafter"/>
</dbReference>
<gene>
    <name evidence="3" type="ORF">F6W96_31655</name>
</gene>
<name>A0A6G9ZB38_9NOCA</name>
<dbReference type="InterPro" id="IPR045851">
    <property type="entry name" value="AMP-bd_C_sf"/>
</dbReference>
<dbReference type="PANTHER" id="PTHR45527">
    <property type="entry name" value="NONRIBOSOMAL PEPTIDE SYNTHETASE"/>
    <property type="match status" value="1"/>
</dbReference>
<dbReference type="InterPro" id="IPR010071">
    <property type="entry name" value="AA_adenyl_dom"/>
</dbReference>
<proteinExistence type="predicted"/>
<dbReference type="NCBIfam" id="TIGR01733">
    <property type="entry name" value="AA-adenyl-dom"/>
    <property type="match status" value="1"/>
</dbReference>
<dbReference type="Pfam" id="PF00501">
    <property type="entry name" value="AMP-binding"/>
    <property type="match status" value="1"/>
</dbReference>
<dbReference type="GO" id="GO:0043041">
    <property type="term" value="P:amino acid activation for nonribosomal peptide biosynthetic process"/>
    <property type="evidence" value="ECO:0007669"/>
    <property type="project" value="TreeGrafter"/>
</dbReference>
<accession>A0A6G9ZB38</accession>
<evidence type="ECO:0000259" key="2">
    <source>
        <dbReference type="Pfam" id="PF13193"/>
    </source>
</evidence>
<dbReference type="PROSITE" id="PS00455">
    <property type="entry name" value="AMP_BINDING"/>
    <property type="match status" value="1"/>
</dbReference>
<dbReference type="SUPFAM" id="SSF56801">
    <property type="entry name" value="Acetyl-CoA synthetase-like"/>
    <property type="match status" value="1"/>
</dbReference>
<evidence type="ECO:0000313" key="4">
    <source>
        <dbReference type="Proteomes" id="UP000500953"/>
    </source>
</evidence>
<dbReference type="AlphaFoldDB" id="A0A6G9ZB38"/>
<dbReference type="InterPro" id="IPR042099">
    <property type="entry name" value="ANL_N_sf"/>
</dbReference>
<dbReference type="InterPro" id="IPR025110">
    <property type="entry name" value="AMP-bd_C"/>
</dbReference>
<feature type="domain" description="AMP-binding enzyme C-terminal" evidence="2">
    <location>
        <begin position="462"/>
        <end position="538"/>
    </location>
</feature>
<dbReference type="Gene3D" id="3.40.50.12780">
    <property type="entry name" value="N-terminal domain of ligase-like"/>
    <property type="match status" value="1"/>
</dbReference>